<feature type="modified residue" description="4-aspartylphosphate" evidence="5">
    <location>
        <position position="64"/>
    </location>
</feature>
<dbReference type="Proteomes" id="UP001138997">
    <property type="component" value="Unassembled WGS sequence"/>
</dbReference>
<dbReference type="Pfam" id="PF00072">
    <property type="entry name" value="Response_reg"/>
    <property type="match status" value="1"/>
</dbReference>
<dbReference type="InterPro" id="IPR001789">
    <property type="entry name" value="Sig_transdc_resp-reg_receiver"/>
</dbReference>
<dbReference type="InterPro" id="IPR016032">
    <property type="entry name" value="Sig_transdc_resp-reg_C-effctor"/>
</dbReference>
<dbReference type="InterPro" id="IPR039420">
    <property type="entry name" value="WalR-like"/>
</dbReference>
<dbReference type="PROSITE" id="PS50043">
    <property type="entry name" value="HTH_LUXR_2"/>
    <property type="match status" value="1"/>
</dbReference>
<proteinExistence type="predicted"/>
<evidence type="ECO:0000313" key="8">
    <source>
        <dbReference type="EMBL" id="MCD5312829.1"/>
    </source>
</evidence>
<dbReference type="CDD" id="cd06170">
    <property type="entry name" value="LuxR_C_like"/>
    <property type="match status" value="1"/>
</dbReference>
<evidence type="ECO:0000256" key="2">
    <source>
        <dbReference type="ARBA" id="ARBA00023015"/>
    </source>
</evidence>
<evidence type="ECO:0000259" key="7">
    <source>
        <dbReference type="PROSITE" id="PS50110"/>
    </source>
</evidence>
<dbReference type="InterPro" id="IPR000792">
    <property type="entry name" value="Tscrpt_reg_LuxR_C"/>
</dbReference>
<evidence type="ECO:0000256" key="5">
    <source>
        <dbReference type="PROSITE-ProRule" id="PRU00169"/>
    </source>
</evidence>
<keyword evidence="2" id="KW-0805">Transcription regulation</keyword>
<name>A0A9X1NFV5_9ACTN</name>
<evidence type="ECO:0000259" key="6">
    <source>
        <dbReference type="PROSITE" id="PS50043"/>
    </source>
</evidence>
<reference evidence="8" key="1">
    <citation type="submission" date="2021-11" db="EMBL/GenBank/DDBJ databases">
        <title>Streptomyces corallinus and Kineosporia corallina sp. nov., two new coral-derived marine actinobacteria.</title>
        <authorList>
            <person name="Buangrab K."/>
            <person name="Sutthacheep M."/>
            <person name="Yeemin T."/>
            <person name="Harunari E."/>
            <person name="Igarashi Y."/>
            <person name="Sripreechasak P."/>
            <person name="Kanchanasin P."/>
            <person name="Tanasupawat S."/>
            <person name="Phongsopitanun W."/>
        </authorList>
    </citation>
    <scope>NUCLEOTIDE SEQUENCE</scope>
    <source>
        <strain evidence="8">JCM 31032</strain>
    </source>
</reference>
<dbReference type="EMBL" id="JAJOMB010000009">
    <property type="protein sequence ID" value="MCD5312829.1"/>
    <property type="molecule type" value="Genomic_DNA"/>
</dbReference>
<evidence type="ECO:0000256" key="3">
    <source>
        <dbReference type="ARBA" id="ARBA00023125"/>
    </source>
</evidence>
<organism evidence="8 9">
    <name type="scientific">Kineosporia babensis</name>
    <dbReference type="NCBI Taxonomy" id="499548"/>
    <lineage>
        <taxon>Bacteria</taxon>
        <taxon>Bacillati</taxon>
        <taxon>Actinomycetota</taxon>
        <taxon>Actinomycetes</taxon>
        <taxon>Kineosporiales</taxon>
        <taxon>Kineosporiaceae</taxon>
        <taxon>Kineosporia</taxon>
    </lineage>
</organism>
<dbReference type="GO" id="GO:0000160">
    <property type="term" value="P:phosphorelay signal transduction system"/>
    <property type="evidence" value="ECO:0007669"/>
    <property type="project" value="InterPro"/>
</dbReference>
<dbReference type="PROSITE" id="PS50110">
    <property type="entry name" value="RESPONSE_REGULATORY"/>
    <property type="match status" value="1"/>
</dbReference>
<dbReference type="SUPFAM" id="SSF52172">
    <property type="entry name" value="CheY-like"/>
    <property type="match status" value="1"/>
</dbReference>
<feature type="domain" description="HTH luxR-type" evidence="6">
    <location>
        <begin position="170"/>
        <end position="235"/>
    </location>
</feature>
<dbReference type="PANTHER" id="PTHR43214">
    <property type="entry name" value="TWO-COMPONENT RESPONSE REGULATOR"/>
    <property type="match status" value="1"/>
</dbReference>
<gene>
    <name evidence="8" type="ORF">LR394_18130</name>
</gene>
<dbReference type="Pfam" id="PF00196">
    <property type="entry name" value="GerE"/>
    <property type="match status" value="1"/>
</dbReference>
<dbReference type="Gene3D" id="3.40.50.2300">
    <property type="match status" value="1"/>
</dbReference>
<dbReference type="GO" id="GO:0003677">
    <property type="term" value="F:DNA binding"/>
    <property type="evidence" value="ECO:0007669"/>
    <property type="project" value="UniProtKB-KW"/>
</dbReference>
<comment type="caution">
    <text evidence="8">The sequence shown here is derived from an EMBL/GenBank/DDBJ whole genome shotgun (WGS) entry which is preliminary data.</text>
</comment>
<keyword evidence="1 5" id="KW-0597">Phosphoprotein</keyword>
<dbReference type="CDD" id="cd17535">
    <property type="entry name" value="REC_NarL-like"/>
    <property type="match status" value="1"/>
</dbReference>
<sequence>MTDPTPAPEGPIRVLIADDDALVRGGIRFVLSMVQGIDVLWEAGDGAEAVNVALKQRPDVVLMDVQMPGTDGLTALVKLRAAWPEAVVIILTTFGESDYVTRALAGGAAGFLLKDAAADDLARAIKAAANGDAFLSPAVTRQLLDGMSTPSKPASPGSSPAPGIEIPEFAAKGLEELSAREREVLVLVAQGLSNATISSQLWISEATVKTHVSRVLTKLGCENRVQAALIAHRLGLVQN</sequence>
<evidence type="ECO:0000256" key="1">
    <source>
        <dbReference type="ARBA" id="ARBA00022553"/>
    </source>
</evidence>
<dbReference type="SMART" id="SM00421">
    <property type="entry name" value="HTH_LUXR"/>
    <property type="match status" value="1"/>
</dbReference>
<dbReference type="PRINTS" id="PR00038">
    <property type="entry name" value="HTHLUXR"/>
</dbReference>
<protein>
    <submittedName>
        <fullName evidence="8">Response regulator transcription factor</fullName>
    </submittedName>
</protein>
<evidence type="ECO:0000313" key="9">
    <source>
        <dbReference type="Proteomes" id="UP001138997"/>
    </source>
</evidence>
<dbReference type="SUPFAM" id="SSF46894">
    <property type="entry name" value="C-terminal effector domain of the bipartite response regulators"/>
    <property type="match status" value="1"/>
</dbReference>
<keyword evidence="9" id="KW-1185">Reference proteome</keyword>
<dbReference type="AlphaFoldDB" id="A0A9X1NFV5"/>
<dbReference type="InterPro" id="IPR058245">
    <property type="entry name" value="NreC/VraR/RcsB-like_REC"/>
</dbReference>
<keyword evidence="4" id="KW-0804">Transcription</keyword>
<accession>A0A9X1NFV5</accession>
<dbReference type="RefSeq" id="WP_231443449.1">
    <property type="nucleotide sequence ID" value="NZ_JAJOMB010000009.1"/>
</dbReference>
<feature type="domain" description="Response regulatory" evidence="7">
    <location>
        <begin position="13"/>
        <end position="129"/>
    </location>
</feature>
<keyword evidence="3" id="KW-0238">DNA-binding</keyword>
<dbReference type="SMART" id="SM00448">
    <property type="entry name" value="REC"/>
    <property type="match status" value="1"/>
</dbReference>
<dbReference type="GO" id="GO:0006355">
    <property type="term" value="P:regulation of DNA-templated transcription"/>
    <property type="evidence" value="ECO:0007669"/>
    <property type="project" value="InterPro"/>
</dbReference>
<dbReference type="PANTHER" id="PTHR43214:SF24">
    <property type="entry name" value="TRANSCRIPTIONAL REGULATORY PROTEIN NARL-RELATED"/>
    <property type="match status" value="1"/>
</dbReference>
<dbReference type="InterPro" id="IPR011006">
    <property type="entry name" value="CheY-like_superfamily"/>
</dbReference>
<dbReference type="PROSITE" id="PS00622">
    <property type="entry name" value="HTH_LUXR_1"/>
    <property type="match status" value="1"/>
</dbReference>
<evidence type="ECO:0000256" key="4">
    <source>
        <dbReference type="ARBA" id="ARBA00023163"/>
    </source>
</evidence>